<protein>
    <submittedName>
        <fullName evidence="3">Transcriptional regulator, PaaX family</fullName>
    </submittedName>
</protein>
<keyword evidence="1" id="KW-1133">Transmembrane helix</keyword>
<reference evidence="3 4" key="1">
    <citation type="journal article" date="2015" name="Nature">
        <title>rRNA introns, odd ribosomes, and small enigmatic genomes across a large radiation of phyla.</title>
        <authorList>
            <person name="Brown C.T."/>
            <person name="Hug L.A."/>
            <person name="Thomas B.C."/>
            <person name="Sharon I."/>
            <person name="Castelle C.J."/>
            <person name="Singh A."/>
            <person name="Wilkins M.J."/>
            <person name="Williams K.H."/>
            <person name="Banfield J.F."/>
        </authorList>
    </citation>
    <scope>NUCLEOTIDE SEQUENCE [LARGE SCALE GENOMIC DNA]</scope>
</reference>
<evidence type="ECO:0000313" key="4">
    <source>
        <dbReference type="Proteomes" id="UP000033945"/>
    </source>
</evidence>
<comment type="caution">
    <text evidence="3">The sequence shown here is derived from an EMBL/GenBank/DDBJ whole genome shotgun (WGS) entry which is preliminary data.</text>
</comment>
<dbReference type="AlphaFoldDB" id="A0A0G1IWW6"/>
<evidence type="ECO:0000313" key="3">
    <source>
        <dbReference type="EMBL" id="KKT63483.1"/>
    </source>
</evidence>
<evidence type="ECO:0000259" key="2">
    <source>
        <dbReference type="Pfam" id="PF20803"/>
    </source>
</evidence>
<keyword evidence="1" id="KW-0812">Transmembrane</keyword>
<dbReference type="EMBL" id="LCIT01000003">
    <property type="protein sequence ID" value="KKT63483.1"/>
    <property type="molecule type" value="Genomic_DNA"/>
</dbReference>
<gene>
    <name evidence="3" type="ORF">UW55_C0003G0051</name>
</gene>
<dbReference type="Proteomes" id="UP000033945">
    <property type="component" value="Unassembled WGS sequence"/>
</dbReference>
<sequence>MPKHKPIRFKDPTFSEEAKKYVEEFTKEHPVSTSILKAVLATAIIGGVLTTAFVMPGLAAIAGKRAITKRKEKRKRYQQMWARFYDLRKRKDIEYVGESPDGEWIYKFSDKGRTVAKKFLLETLSIEYPKKWDGKWRIITFDIPEKYKKVRKTFQRKLKNLGCYPAQKSVWIHPFQCETELDFLKDVLEIQPFVEIYLTKEMPNGKVIYNFRKLLKDYI</sequence>
<feature type="transmembrane region" description="Helical" evidence="1">
    <location>
        <begin position="38"/>
        <end position="63"/>
    </location>
</feature>
<proteinExistence type="predicted"/>
<keyword evidence="1" id="KW-0472">Membrane</keyword>
<feature type="domain" description="Transcriptional repressor PaaX-like central Cas2-like" evidence="2">
    <location>
        <begin position="130"/>
        <end position="199"/>
    </location>
</feature>
<name>A0A0G1IWW6_9BACT</name>
<accession>A0A0G1IWW6</accession>
<dbReference type="InterPro" id="IPR048846">
    <property type="entry name" value="PaaX-like_central"/>
</dbReference>
<dbReference type="Pfam" id="PF20803">
    <property type="entry name" value="PaaX_M"/>
    <property type="match status" value="1"/>
</dbReference>
<dbReference type="Gene3D" id="3.30.70.2650">
    <property type="match status" value="1"/>
</dbReference>
<organism evidence="3 4">
    <name type="scientific">Candidatus Giovannonibacteria bacterium GW2011_GWA2_44_26</name>
    <dbReference type="NCBI Taxonomy" id="1618648"/>
    <lineage>
        <taxon>Bacteria</taxon>
        <taxon>Candidatus Giovannoniibacteriota</taxon>
    </lineage>
</organism>
<evidence type="ECO:0000256" key="1">
    <source>
        <dbReference type="SAM" id="Phobius"/>
    </source>
</evidence>